<protein>
    <submittedName>
        <fullName evidence="1">Uncharacterized protein</fullName>
    </submittedName>
</protein>
<dbReference type="RefSeq" id="WP_044824689.1">
    <property type="nucleotide sequence ID" value="NZ_CP009687.1"/>
</dbReference>
<dbReference type="OrthoDB" id="2053805at2"/>
<organism evidence="1 2">
    <name type="scientific">Clostridium aceticum</name>
    <dbReference type="NCBI Taxonomy" id="84022"/>
    <lineage>
        <taxon>Bacteria</taxon>
        <taxon>Bacillati</taxon>
        <taxon>Bacillota</taxon>
        <taxon>Clostridia</taxon>
        <taxon>Eubacteriales</taxon>
        <taxon>Clostridiaceae</taxon>
        <taxon>Clostridium</taxon>
    </lineage>
</organism>
<sequence length="66" mass="7229">MGKNEGQIKGILAYVTTDKSRYLGGDPLALLVKDKEELVKISDTIAETFLADIVELSSGDYLIIKK</sequence>
<keyword evidence="2" id="KW-1185">Reference proteome</keyword>
<gene>
    <name evidence="1" type="ORF">CACET_c26170</name>
</gene>
<dbReference type="PATRIC" id="fig|84022.5.peg.93"/>
<dbReference type="Proteomes" id="UP000035704">
    <property type="component" value="Chromosome"/>
</dbReference>
<dbReference type="AlphaFoldDB" id="A0A0D8I9T0"/>
<dbReference type="EMBL" id="CP009687">
    <property type="protein sequence ID" value="AKL96062.1"/>
    <property type="molecule type" value="Genomic_DNA"/>
</dbReference>
<reference evidence="1 2" key="1">
    <citation type="submission" date="2014-10" db="EMBL/GenBank/DDBJ databases">
        <title>Genome sequence of Clostridium aceticum DSM 1496.</title>
        <authorList>
            <person name="Poehlein A."/>
            <person name="Schiel-Bengelsdorf B."/>
            <person name="Gottschalk G."/>
            <person name="Duerre P."/>
            <person name="Daniel R."/>
        </authorList>
    </citation>
    <scope>NUCLEOTIDE SEQUENCE [LARGE SCALE GENOMIC DNA]</scope>
    <source>
        <strain evidence="1 2">DSM 1496</strain>
    </source>
</reference>
<dbReference type="STRING" id="84022.CACET_c26170"/>
<dbReference type="InterPro" id="IPR054055">
    <property type="entry name" value="YpzH"/>
</dbReference>
<proteinExistence type="predicted"/>
<evidence type="ECO:0000313" key="1">
    <source>
        <dbReference type="EMBL" id="AKL96062.1"/>
    </source>
</evidence>
<dbReference type="Pfam" id="PF21835">
    <property type="entry name" value="YIEGIA_cap"/>
    <property type="match status" value="1"/>
</dbReference>
<name>A0A0D8I9T0_9CLOT</name>
<evidence type="ECO:0000313" key="2">
    <source>
        <dbReference type="Proteomes" id="UP000035704"/>
    </source>
</evidence>
<dbReference type="KEGG" id="cace:CACET_c26170"/>
<accession>A0A0D8I9T0</accession>